<reference evidence="3" key="2">
    <citation type="journal article" date="2013" name="G3 (Bethesda)">
        <title>Genomes of Ashbya fungi isolated from insects reveal four mating-type loci, numerous translocations, lack of transposons, and distinct gene duplications.</title>
        <authorList>
            <person name="Dietrich F.S."/>
            <person name="Voegeli S."/>
            <person name="Kuo S."/>
            <person name="Philippsen P."/>
        </authorList>
    </citation>
    <scope>GENOME REANNOTATION</scope>
    <source>
        <strain evidence="3">ATCC 10895 / CBS 109.51 / FGSC 9923 / NRRL Y-1056</strain>
    </source>
</reference>
<dbReference type="FunCoup" id="Q75EX5">
    <property type="interactions" value="82"/>
</dbReference>
<accession>Q75EX5</accession>
<protein>
    <submittedName>
        <fullName evidence="2">AAL047Cp</fullName>
    </submittedName>
</protein>
<feature type="region of interest" description="Disordered" evidence="1">
    <location>
        <begin position="162"/>
        <end position="198"/>
    </location>
</feature>
<gene>
    <name evidence="2" type="ORF">AGOS_AAL047C</name>
</gene>
<dbReference type="AlphaFoldDB" id="Q75EX5"/>
<dbReference type="InParanoid" id="Q75EX5"/>
<name>Q75EX5_EREGS</name>
<dbReference type="eggNOG" id="ENOG502S2B5">
    <property type="taxonomic scope" value="Eukaryota"/>
</dbReference>
<feature type="compositionally biased region" description="Low complexity" evidence="1">
    <location>
        <begin position="189"/>
        <end position="198"/>
    </location>
</feature>
<evidence type="ECO:0000256" key="1">
    <source>
        <dbReference type="SAM" id="MobiDB-lite"/>
    </source>
</evidence>
<dbReference type="EMBL" id="AE016814">
    <property type="protein sequence ID" value="AAS50319.1"/>
    <property type="molecule type" value="Genomic_DNA"/>
</dbReference>
<dbReference type="GeneID" id="4618476"/>
<reference evidence="2 3" key="1">
    <citation type="journal article" date="2004" name="Science">
        <title>The Ashbya gossypii genome as a tool for mapping the ancient Saccharomyces cerevisiae genome.</title>
        <authorList>
            <person name="Dietrich F.S."/>
            <person name="Voegeli S."/>
            <person name="Brachat S."/>
            <person name="Lerch A."/>
            <person name="Gates K."/>
            <person name="Steiner S."/>
            <person name="Mohr C."/>
            <person name="Pohlmann R."/>
            <person name="Luedi P."/>
            <person name="Choi S."/>
            <person name="Wing R.A."/>
            <person name="Flavier A."/>
            <person name="Gaffney T.D."/>
            <person name="Philippsen P."/>
        </authorList>
    </citation>
    <scope>NUCLEOTIDE SEQUENCE [LARGE SCALE GENOMIC DNA]</scope>
    <source>
        <strain evidence="3">ATCC 10895 / CBS 109.51 / FGSC 9923 / NRRL Y-1056</strain>
    </source>
</reference>
<sequence>MCSRRATGSGCRSKMDAHNNLPQIKSIWIDEDEEAEKLYGLQAQQMMDSDDEELLGVVTLNSEQPVLNNKTRIELPPLPPSAYELKKSQSAMDLLARKKQKWKQFFLGRREARGRMSISVPFAFQHISHADGRLYEEEAAAEAAVPAGGGFSKAFVTDALPPTASPLEDARARRSVSSLSGRSSRRTSRASASLSTARVVSTSTMATSVLELAARPPEKLGQLERAHLEGRIGRLPSESGSMDELQRYHFPTVREEPPAAFETPRVRGEDKFGWDTPDNARTLTEHMLEQLQGSPAVPATVGTPRRKSDSALTPILCMKETFTESQTPNERRSVDDVLLYYHQGSETDSTLTGPSNRFSFVGGSPKLPHPPAVHREGDAYM</sequence>
<dbReference type="KEGG" id="ago:AGOS_AAL047C"/>
<feature type="region of interest" description="Disordered" evidence="1">
    <location>
        <begin position="360"/>
        <end position="381"/>
    </location>
</feature>
<evidence type="ECO:0000313" key="3">
    <source>
        <dbReference type="Proteomes" id="UP000000591"/>
    </source>
</evidence>
<dbReference type="OrthoDB" id="4070688at2759"/>
<dbReference type="Proteomes" id="UP000000591">
    <property type="component" value="Chromosome I"/>
</dbReference>
<proteinExistence type="predicted"/>
<dbReference type="HOGENOM" id="CLU_045871_0_0_1"/>
<dbReference type="STRING" id="284811.Q75EX5"/>
<keyword evidence="3" id="KW-1185">Reference proteome</keyword>
<dbReference type="OMA" id="PFAFQHI"/>
<evidence type="ECO:0000313" key="2">
    <source>
        <dbReference type="EMBL" id="AAS50319.1"/>
    </source>
</evidence>
<organism evidence="2 3">
    <name type="scientific">Eremothecium gossypii (strain ATCC 10895 / CBS 109.51 / FGSC 9923 / NRRL Y-1056)</name>
    <name type="common">Yeast</name>
    <name type="synonym">Ashbya gossypii</name>
    <dbReference type="NCBI Taxonomy" id="284811"/>
    <lineage>
        <taxon>Eukaryota</taxon>
        <taxon>Fungi</taxon>
        <taxon>Dikarya</taxon>
        <taxon>Ascomycota</taxon>
        <taxon>Saccharomycotina</taxon>
        <taxon>Saccharomycetes</taxon>
        <taxon>Saccharomycetales</taxon>
        <taxon>Saccharomycetaceae</taxon>
        <taxon>Eremothecium</taxon>
    </lineage>
</organism>
<dbReference type="RefSeq" id="NP_982495.1">
    <property type="nucleotide sequence ID" value="NM_207848.1"/>
</dbReference>